<reference evidence="1" key="1">
    <citation type="submission" date="2022-11" db="EMBL/GenBank/DDBJ databases">
        <title>Centuries of genome instability and evolution in soft-shell clam transmissible cancer (bioRxiv).</title>
        <authorList>
            <person name="Hart S.F.M."/>
            <person name="Yonemitsu M.A."/>
            <person name="Giersch R.M."/>
            <person name="Beal B.F."/>
            <person name="Arriagada G."/>
            <person name="Davis B.W."/>
            <person name="Ostrander E.A."/>
            <person name="Goff S.P."/>
            <person name="Metzger M.J."/>
        </authorList>
    </citation>
    <scope>NUCLEOTIDE SEQUENCE</scope>
    <source>
        <strain evidence="1">MELC-2E11</strain>
        <tissue evidence="1">Siphon/mantle</tissue>
    </source>
</reference>
<evidence type="ECO:0000313" key="2">
    <source>
        <dbReference type="Proteomes" id="UP001164746"/>
    </source>
</evidence>
<name>A0ABY7F9G5_MYAAR</name>
<accession>A0ABY7F9G5</accession>
<dbReference type="EMBL" id="CP111021">
    <property type="protein sequence ID" value="WAR17999.1"/>
    <property type="molecule type" value="Genomic_DNA"/>
</dbReference>
<protein>
    <submittedName>
        <fullName evidence="1">Uncharacterized protein</fullName>
    </submittedName>
</protein>
<dbReference type="Proteomes" id="UP001164746">
    <property type="component" value="Chromosome 10"/>
</dbReference>
<proteinExistence type="predicted"/>
<gene>
    <name evidence="1" type="ORF">MAR_032593</name>
</gene>
<keyword evidence="2" id="KW-1185">Reference proteome</keyword>
<organism evidence="1 2">
    <name type="scientific">Mya arenaria</name>
    <name type="common">Soft-shell clam</name>
    <dbReference type="NCBI Taxonomy" id="6604"/>
    <lineage>
        <taxon>Eukaryota</taxon>
        <taxon>Metazoa</taxon>
        <taxon>Spiralia</taxon>
        <taxon>Lophotrochozoa</taxon>
        <taxon>Mollusca</taxon>
        <taxon>Bivalvia</taxon>
        <taxon>Autobranchia</taxon>
        <taxon>Heteroconchia</taxon>
        <taxon>Euheterodonta</taxon>
        <taxon>Imparidentia</taxon>
        <taxon>Neoheterodontei</taxon>
        <taxon>Myida</taxon>
        <taxon>Myoidea</taxon>
        <taxon>Myidae</taxon>
        <taxon>Mya</taxon>
    </lineage>
</organism>
<evidence type="ECO:0000313" key="1">
    <source>
        <dbReference type="EMBL" id="WAR17999.1"/>
    </source>
</evidence>
<sequence>MDIPWFETSIATPYATINHEINTMSSQRMTLLCTVLILSYAVQCLSLPTKTYATQTDVVNNKFGMRAGRYPNNEAPQNTATIKRDFIISYIGLGGGGRR</sequence>